<dbReference type="OrthoDB" id="416119at2759"/>
<evidence type="ECO:0000313" key="2">
    <source>
        <dbReference type="Proteomes" id="UP000694569"/>
    </source>
</evidence>
<protein>
    <recommendedName>
        <fullName evidence="3">Reverse transcriptase domain-containing protein</fullName>
    </recommendedName>
</protein>
<accession>A0A8C5N2I9</accession>
<evidence type="ECO:0008006" key="3">
    <source>
        <dbReference type="Google" id="ProtNLM"/>
    </source>
</evidence>
<reference evidence="1" key="1">
    <citation type="submission" date="2025-08" db="UniProtKB">
        <authorList>
            <consortium name="Ensembl"/>
        </authorList>
    </citation>
    <scope>IDENTIFICATION</scope>
</reference>
<sequence>MREEMGVLAARVMALSLEPFLEAVQRNPAIPGLKGVNRSHKVTAYADDLLFFLTDARQSLSAVVWAFKVYGKLAGLKINMSKSEILNVSVPDREAVGIRDVFPFHWCDVKMKYLGTWLSPTLQDLFALNFLPLLGTIRDDLKMWNTKFLSWMGRVAVFKMNVLPCMLYLLQTVPVTLPGSFFKSFRSEMIKFVWAGLKPRLRFSVLCRPKEAGGMALPDLLTYYRATQLNRLVDWSSAAGGSGWLDLEGTDLGVPLWTLPWLPHQGVPNTARTHPLIGNTLRLWDRLKFSHALSSSPSQHRTPFSHLGSGPRSVAISWREIDSSPCMWLTSSYWRLLHHAQTSQHCPSWIDLTLDKYVIIWVPSRRATN</sequence>
<dbReference type="Proteomes" id="UP000694569">
    <property type="component" value="Unplaced"/>
</dbReference>
<reference evidence="1" key="2">
    <citation type="submission" date="2025-09" db="UniProtKB">
        <authorList>
            <consortium name="Ensembl"/>
        </authorList>
    </citation>
    <scope>IDENTIFICATION</scope>
</reference>
<dbReference type="PANTHER" id="PTHR31635:SF196">
    <property type="entry name" value="REVERSE TRANSCRIPTASE DOMAIN-CONTAINING PROTEIN-RELATED"/>
    <property type="match status" value="1"/>
</dbReference>
<dbReference type="PANTHER" id="PTHR31635">
    <property type="entry name" value="REVERSE TRANSCRIPTASE DOMAIN-CONTAINING PROTEIN-RELATED"/>
    <property type="match status" value="1"/>
</dbReference>
<evidence type="ECO:0000313" key="1">
    <source>
        <dbReference type="Ensembl" id="ENSLLEP00000022006.1"/>
    </source>
</evidence>
<dbReference type="GeneTree" id="ENSGT00940000165023"/>
<dbReference type="Ensembl" id="ENSLLET00000022860.1">
    <property type="protein sequence ID" value="ENSLLEP00000022006.1"/>
    <property type="gene ID" value="ENSLLEG00000013977.1"/>
</dbReference>
<name>A0A8C5N2I9_9ANUR</name>
<organism evidence="1 2">
    <name type="scientific">Leptobrachium leishanense</name>
    <name type="common">Leishan spiny toad</name>
    <dbReference type="NCBI Taxonomy" id="445787"/>
    <lineage>
        <taxon>Eukaryota</taxon>
        <taxon>Metazoa</taxon>
        <taxon>Chordata</taxon>
        <taxon>Craniata</taxon>
        <taxon>Vertebrata</taxon>
        <taxon>Euteleostomi</taxon>
        <taxon>Amphibia</taxon>
        <taxon>Batrachia</taxon>
        <taxon>Anura</taxon>
        <taxon>Pelobatoidea</taxon>
        <taxon>Megophryidae</taxon>
        <taxon>Leptobrachium</taxon>
    </lineage>
</organism>
<dbReference type="AlphaFoldDB" id="A0A8C5N2I9"/>
<proteinExistence type="predicted"/>
<keyword evidence="2" id="KW-1185">Reference proteome</keyword>